<protein>
    <submittedName>
        <fullName evidence="1">Uncharacterized protein</fullName>
    </submittedName>
</protein>
<evidence type="ECO:0000313" key="2">
    <source>
        <dbReference type="Proteomes" id="UP000195880"/>
    </source>
</evidence>
<dbReference type="OrthoDB" id="9978308at2"/>
<organism evidence="1 2">
    <name type="scientific">Streptomyces alboflavus</name>
    <dbReference type="NCBI Taxonomy" id="67267"/>
    <lineage>
        <taxon>Bacteria</taxon>
        <taxon>Bacillati</taxon>
        <taxon>Actinomycetota</taxon>
        <taxon>Actinomycetes</taxon>
        <taxon>Kitasatosporales</taxon>
        <taxon>Streptomycetaceae</taxon>
        <taxon>Streptomyces</taxon>
    </lineage>
</organism>
<accession>A0A1Z1WN89</accession>
<sequence>MEYKNMASGLGPNIFGIYVDVEWTPMRWGVRVTVRDVDEGEPHKVVHHPDAAIQLTSVADGELNATVRAVLGPYRKHCSIQSWIDDPVTVAYELADHGDLNWVPEKLAK</sequence>
<keyword evidence="2" id="KW-1185">Reference proteome</keyword>
<dbReference type="KEGG" id="salf:SMD44_07350"/>
<name>A0A1Z1WN89_9ACTN</name>
<dbReference type="RefSeq" id="WP_087886602.1">
    <property type="nucleotide sequence ID" value="NZ_CP021748.1"/>
</dbReference>
<gene>
    <name evidence="1" type="ORF">SMD44_07350</name>
</gene>
<dbReference type="Proteomes" id="UP000195880">
    <property type="component" value="Chromosome"/>
</dbReference>
<evidence type="ECO:0000313" key="1">
    <source>
        <dbReference type="EMBL" id="ARX87868.1"/>
    </source>
</evidence>
<dbReference type="EMBL" id="CP021748">
    <property type="protein sequence ID" value="ARX87868.1"/>
    <property type="molecule type" value="Genomic_DNA"/>
</dbReference>
<dbReference type="AlphaFoldDB" id="A0A1Z1WN89"/>
<proteinExistence type="predicted"/>
<reference evidence="1 2" key="1">
    <citation type="submission" date="2017-05" db="EMBL/GenBank/DDBJ databases">
        <title>Streptomyces alboflavus Genome sequencing and assembly.</title>
        <authorList>
            <person name="Wang Y."/>
            <person name="Du B."/>
            <person name="Ding Y."/>
            <person name="Liu H."/>
            <person name="Hou Q."/>
            <person name="Liu K."/>
            <person name="Wang C."/>
            <person name="Yao L."/>
        </authorList>
    </citation>
    <scope>NUCLEOTIDE SEQUENCE [LARGE SCALE GENOMIC DNA]</scope>
    <source>
        <strain evidence="1 2">MDJK44</strain>
    </source>
</reference>